<dbReference type="InterPro" id="IPR036179">
    <property type="entry name" value="Ig-like_dom_sf"/>
</dbReference>
<comment type="subcellular location">
    <subcellularLocation>
        <location evidence="1">Membrane</location>
        <topology evidence="1">Single-pass type I membrane protein</topology>
    </subcellularLocation>
</comment>
<feature type="transmembrane region" description="Helical" evidence="6">
    <location>
        <begin position="548"/>
        <end position="571"/>
    </location>
</feature>
<dbReference type="Gene3D" id="2.60.40.10">
    <property type="entry name" value="Immunoglobulins"/>
    <property type="match status" value="5"/>
</dbReference>
<dbReference type="InterPro" id="IPR051275">
    <property type="entry name" value="Cell_adhesion_signaling"/>
</dbReference>
<dbReference type="GO" id="GO:0005886">
    <property type="term" value="C:plasma membrane"/>
    <property type="evidence" value="ECO:0007669"/>
    <property type="project" value="TreeGrafter"/>
</dbReference>
<dbReference type="PROSITE" id="PS50835">
    <property type="entry name" value="IG_LIKE"/>
    <property type="match status" value="4"/>
</dbReference>
<dbReference type="Pfam" id="PF07679">
    <property type="entry name" value="I-set"/>
    <property type="match status" value="1"/>
</dbReference>
<organism evidence="8 9">
    <name type="scientific">Clunio marinus</name>
    <dbReference type="NCBI Taxonomy" id="568069"/>
    <lineage>
        <taxon>Eukaryota</taxon>
        <taxon>Metazoa</taxon>
        <taxon>Ecdysozoa</taxon>
        <taxon>Arthropoda</taxon>
        <taxon>Hexapoda</taxon>
        <taxon>Insecta</taxon>
        <taxon>Pterygota</taxon>
        <taxon>Neoptera</taxon>
        <taxon>Endopterygota</taxon>
        <taxon>Diptera</taxon>
        <taxon>Nematocera</taxon>
        <taxon>Chironomoidea</taxon>
        <taxon>Chironomidae</taxon>
        <taxon>Clunio</taxon>
    </lineage>
</organism>
<dbReference type="Proteomes" id="UP000183832">
    <property type="component" value="Unassembled WGS sequence"/>
</dbReference>
<dbReference type="SUPFAM" id="SSF48726">
    <property type="entry name" value="Immunoglobulin"/>
    <property type="match status" value="5"/>
</dbReference>
<dbReference type="InterPro" id="IPR013783">
    <property type="entry name" value="Ig-like_fold"/>
</dbReference>
<sequence length="663" mass="74277">MSDKRKSNLIKFYGIIFFLVISKVNSIQKFSEQPHYTEVNPNQDALLACKIIDRKGSCSWQKDNKPVGIYPKKYEWASGNSNAIGSQMHSSDCSLWIRKATLEFDDGFWECQVTASDFITQDALTSQPVKLVVRVAPQKPKLEHEGQNILPGSNVTVDAGAIATVKCVSHYGNPPAIIKWFLGDQEIAPLHPQINSSEPDNPKTWSATAVVQVPATKERQGMILKCLAFHEYYSARTVGVEAKMDVRYSPTIKLQGSPQIDLEEGKDSLTLRCEANANPPASIVWRRAGRPEIASLTESLQLRPVSRRDSGLYSCQAQNSVGTSDALSVQLDIKYPPRIIAAGPDRLITATLYSQAVLECIAEGNPTPTYKWVQRITSQGNVWLERGRESRLVIANVTYDFQGEYECRANNFINGQKRSSNSDTISLQVVGAPQVLRSNSSLYQVIVKRGESASLTLVVCADPRPRHVAWEWGSLKLEAGAGIGRFRVDDVTQDKREDCYLATLHINQADVQDSRPYYLVVENDRGADRHSVMLTVEGVFPETLGITYFLGITAVCAAVLLILICWCVYIIRNKNQNKYKATDKDSEKTDLKPRHDLIGVPHLEPTYATSSSARFHLPTQRNIIHGSPEAMKITHQYCDDLRQRLLLFRYHQNVDLNFRYNIG</sequence>
<dbReference type="PANTHER" id="PTHR11640">
    <property type="entry name" value="NEPHRIN"/>
    <property type="match status" value="1"/>
</dbReference>
<evidence type="ECO:0000313" key="8">
    <source>
        <dbReference type="EMBL" id="CRK99539.1"/>
    </source>
</evidence>
<dbReference type="STRING" id="568069.A0A1J1IH42"/>
<feature type="domain" description="Ig-like" evidence="7">
    <location>
        <begin position="28"/>
        <end position="125"/>
    </location>
</feature>
<keyword evidence="6" id="KW-1133">Transmembrane helix</keyword>
<accession>A0A1J1IH42</accession>
<evidence type="ECO:0000256" key="3">
    <source>
        <dbReference type="ARBA" id="ARBA00023157"/>
    </source>
</evidence>
<dbReference type="InterPro" id="IPR003599">
    <property type="entry name" value="Ig_sub"/>
</dbReference>
<dbReference type="PANTHER" id="PTHR11640:SF154">
    <property type="entry name" value="IRREGULAR CHIASM C-ROUGHEST PROTEIN-LIKE PROTEIN"/>
    <property type="match status" value="1"/>
</dbReference>
<evidence type="ECO:0000256" key="6">
    <source>
        <dbReference type="SAM" id="Phobius"/>
    </source>
</evidence>
<keyword evidence="2 6" id="KW-0472">Membrane</keyword>
<feature type="domain" description="Ig-like" evidence="7">
    <location>
        <begin position="140"/>
        <end position="245"/>
    </location>
</feature>
<evidence type="ECO:0000256" key="2">
    <source>
        <dbReference type="ARBA" id="ARBA00023136"/>
    </source>
</evidence>
<dbReference type="CDD" id="cd00096">
    <property type="entry name" value="Ig"/>
    <property type="match status" value="1"/>
</dbReference>
<dbReference type="SMART" id="SM00408">
    <property type="entry name" value="IGc2"/>
    <property type="match status" value="2"/>
</dbReference>
<dbReference type="InterPro" id="IPR007110">
    <property type="entry name" value="Ig-like_dom"/>
</dbReference>
<dbReference type="GO" id="GO:0005911">
    <property type="term" value="C:cell-cell junction"/>
    <property type="evidence" value="ECO:0007669"/>
    <property type="project" value="TreeGrafter"/>
</dbReference>
<evidence type="ECO:0000256" key="5">
    <source>
        <dbReference type="ARBA" id="ARBA00023319"/>
    </source>
</evidence>
<feature type="domain" description="Ig-like" evidence="7">
    <location>
        <begin position="250"/>
        <end position="328"/>
    </location>
</feature>
<gene>
    <name evidence="8" type="ORF">CLUMA_CG012858</name>
</gene>
<reference evidence="8 9" key="1">
    <citation type="submission" date="2015-04" db="EMBL/GenBank/DDBJ databases">
        <authorList>
            <person name="Syromyatnikov M.Y."/>
            <person name="Popov V.N."/>
        </authorList>
    </citation>
    <scope>NUCLEOTIDE SEQUENCE [LARGE SCALE GENOMIC DNA]</scope>
</reference>
<evidence type="ECO:0000259" key="7">
    <source>
        <dbReference type="PROSITE" id="PS50835"/>
    </source>
</evidence>
<dbReference type="GO" id="GO:0050839">
    <property type="term" value="F:cell adhesion molecule binding"/>
    <property type="evidence" value="ECO:0007669"/>
    <property type="project" value="TreeGrafter"/>
</dbReference>
<feature type="domain" description="Ig-like" evidence="7">
    <location>
        <begin position="337"/>
        <end position="426"/>
    </location>
</feature>
<dbReference type="Pfam" id="PF13927">
    <property type="entry name" value="Ig_3"/>
    <property type="match status" value="2"/>
</dbReference>
<proteinExistence type="predicted"/>
<keyword evidence="5" id="KW-0393">Immunoglobulin domain</keyword>
<dbReference type="InterPro" id="IPR003598">
    <property type="entry name" value="Ig_sub2"/>
</dbReference>
<dbReference type="OrthoDB" id="10039395at2759"/>
<dbReference type="Pfam" id="PF08205">
    <property type="entry name" value="C2-set_2"/>
    <property type="match status" value="1"/>
</dbReference>
<dbReference type="AlphaFoldDB" id="A0A1J1IH42"/>
<name>A0A1J1IH42_9DIPT</name>
<keyword evidence="3" id="KW-1015">Disulfide bond</keyword>
<dbReference type="EMBL" id="CVRI01000051">
    <property type="protein sequence ID" value="CRK99539.1"/>
    <property type="molecule type" value="Genomic_DNA"/>
</dbReference>
<protein>
    <submittedName>
        <fullName evidence="8">CLUMA_CG012858, isoform A</fullName>
    </submittedName>
</protein>
<dbReference type="GO" id="GO:0098609">
    <property type="term" value="P:cell-cell adhesion"/>
    <property type="evidence" value="ECO:0007669"/>
    <property type="project" value="TreeGrafter"/>
</dbReference>
<evidence type="ECO:0000256" key="4">
    <source>
        <dbReference type="ARBA" id="ARBA00023180"/>
    </source>
</evidence>
<evidence type="ECO:0000313" key="9">
    <source>
        <dbReference type="Proteomes" id="UP000183832"/>
    </source>
</evidence>
<keyword evidence="9" id="KW-1185">Reference proteome</keyword>
<dbReference type="SMART" id="SM00409">
    <property type="entry name" value="IG"/>
    <property type="match status" value="5"/>
</dbReference>
<evidence type="ECO:0000256" key="1">
    <source>
        <dbReference type="ARBA" id="ARBA00004479"/>
    </source>
</evidence>
<keyword evidence="6" id="KW-0812">Transmembrane</keyword>
<dbReference type="InterPro" id="IPR013098">
    <property type="entry name" value="Ig_I-set"/>
</dbReference>
<dbReference type="InterPro" id="IPR013162">
    <property type="entry name" value="CD80_C2-set"/>
</dbReference>
<keyword evidence="4" id="KW-0325">Glycoprotein</keyword>